<dbReference type="Gene3D" id="1.10.10.60">
    <property type="entry name" value="Homeodomain-like"/>
    <property type="match status" value="1"/>
</dbReference>
<sequence>MNMEEVNLLCQFGLILHSRPEHVVLQVMMLPDTHYNLIFAQVSLQLNTDLNTLKKLFIKVATRQLFVKFSMQSKFIKQSLTTQIHGEIDNNKGRQTYQHAVKQEFKQFQQLFTEKLIQVLRYYNTKAEFSDNNDVCIKVNLHIAIYGQKQFWKHLQTHIPQKTAKQLREYYQKSFQRILYENHISAQDKQILCEMIKSQQNATPTDIANQFLNICNNQNYFKRSIVMYVINQKRR</sequence>
<evidence type="ECO:0000313" key="2">
    <source>
        <dbReference type="Proteomes" id="UP001642409"/>
    </source>
</evidence>
<keyword evidence="2" id="KW-1185">Reference proteome</keyword>
<protein>
    <submittedName>
        <fullName evidence="1">SANT/Myb_domain</fullName>
    </submittedName>
</protein>
<proteinExistence type="predicted"/>
<name>A0ABP1HII0_9EUKA</name>
<gene>
    <name evidence="1" type="ORF">HINF_LOCUS12279</name>
</gene>
<dbReference type="EMBL" id="CAXDID020000028">
    <property type="protein sequence ID" value="CAL5991825.1"/>
    <property type="molecule type" value="Genomic_DNA"/>
</dbReference>
<evidence type="ECO:0000313" key="1">
    <source>
        <dbReference type="EMBL" id="CAL5991825.1"/>
    </source>
</evidence>
<dbReference type="Proteomes" id="UP001642409">
    <property type="component" value="Unassembled WGS sequence"/>
</dbReference>
<accession>A0ABP1HII0</accession>
<organism evidence="1 2">
    <name type="scientific">Hexamita inflata</name>
    <dbReference type="NCBI Taxonomy" id="28002"/>
    <lineage>
        <taxon>Eukaryota</taxon>
        <taxon>Metamonada</taxon>
        <taxon>Diplomonadida</taxon>
        <taxon>Hexamitidae</taxon>
        <taxon>Hexamitinae</taxon>
        <taxon>Hexamita</taxon>
    </lineage>
</organism>
<reference evidence="1 2" key="1">
    <citation type="submission" date="2024-07" db="EMBL/GenBank/DDBJ databases">
        <authorList>
            <person name="Akdeniz Z."/>
        </authorList>
    </citation>
    <scope>NUCLEOTIDE SEQUENCE [LARGE SCALE GENOMIC DNA]</scope>
</reference>
<comment type="caution">
    <text evidence="1">The sequence shown here is derived from an EMBL/GenBank/DDBJ whole genome shotgun (WGS) entry which is preliminary data.</text>
</comment>